<gene>
    <name evidence="4" type="ORF">IAC94_08155</name>
</gene>
<evidence type="ECO:0000256" key="2">
    <source>
        <dbReference type="SAM" id="Phobius"/>
    </source>
</evidence>
<keyword evidence="2" id="KW-0472">Membrane</keyword>
<evidence type="ECO:0000313" key="4">
    <source>
        <dbReference type="EMBL" id="HIR63475.1"/>
    </source>
</evidence>
<protein>
    <submittedName>
        <fullName evidence="4">Protein BatD</fullName>
    </submittedName>
</protein>
<evidence type="ECO:0000256" key="3">
    <source>
        <dbReference type="SAM" id="SignalP"/>
    </source>
</evidence>
<dbReference type="Proteomes" id="UP000886744">
    <property type="component" value="Unassembled WGS sequence"/>
</dbReference>
<keyword evidence="2" id="KW-0812">Transmembrane</keyword>
<accession>A0A9D1J796</accession>
<feature type="signal peptide" evidence="3">
    <location>
        <begin position="1"/>
        <end position="28"/>
    </location>
</feature>
<feature type="compositionally biased region" description="Polar residues" evidence="1">
    <location>
        <begin position="144"/>
        <end position="153"/>
    </location>
</feature>
<dbReference type="Pfam" id="PF13584">
    <property type="entry name" value="BatD"/>
    <property type="match status" value="2"/>
</dbReference>
<dbReference type="AlphaFoldDB" id="A0A9D1J796"/>
<organism evidence="4 5">
    <name type="scientific">Candidatus Coprenecus avistercoris</name>
    <dbReference type="NCBI Taxonomy" id="2840730"/>
    <lineage>
        <taxon>Bacteria</taxon>
        <taxon>Pseudomonadati</taxon>
        <taxon>Bacteroidota</taxon>
        <taxon>Bacteroidia</taxon>
        <taxon>Bacteroidales</taxon>
        <taxon>Rikenellaceae</taxon>
        <taxon>Rikenellaceae incertae sedis</taxon>
        <taxon>Candidatus Coprenecus</taxon>
    </lineage>
</organism>
<keyword evidence="3" id="KW-0732">Signal</keyword>
<dbReference type="EMBL" id="DVHI01000100">
    <property type="protein sequence ID" value="HIR63475.1"/>
    <property type="molecule type" value="Genomic_DNA"/>
</dbReference>
<evidence type="ECO:0000256" key="1">
    <source>
        <dbReference type="SAM" id="MobiDB-lite"/>
    </source>
</evidence>
<reference evidence="4" key="2">
    <citation type="journal article" date="2021" name="PeerJ">
        <title>Extensive microbial diversity within the chicken gut microbiome revealed by metagenomics and culture.</title>
        <authorList>
            <person name="Gilroy R."/>
            <person name="Ravi A."/>
            <person name="Getino M."/>
            <person name="Pursley I."/>
            <person name="Horton D.L."/>
            <person name="Alikhan N.F."/>
            <person name="Baker D."/>
            <person name="Gharbi K."/>
            <person name="Hall N."/>
            <person name="Watson M."/>
            <person name="Adriaenssens E.M."/>
            <person name="Foster-Nyarko E."/>
            <person name="Jarju S."/>
            <person name="Secka A."/>
            <person name="Antonio M."/>
            <person name="Oren A."/>
            <person name="Chaudhuri R.R."/>
            <person name="La Ragione R."/>
            <person name="Hildebrand F."/>
            <person name="Pallen M.J."/>
        </authorList>
    </citation>
    <scope>NUCLEOTIDE SEQUENCE</scope>
    <source>
        <strain evidence="4">ChiHjej13B12-12457</strain>
    </source>
</reference>
<sequence length="606" mass="65549">MIKGLYRVFGRTAAAAVLTLLCVLTASAQNSFTADAPAVVSTDEIFRVVFTATYEGGKVSDFVPPSFEGLEVLAGPVSSTSTSFQSINGQSSTTHTHSYTYTVRAAQEGKVTLGAASVKIGKETYSTEPRTIEAVKGEVPDQGSAASGGQRQSAGEDLMLRMSVSKTRAVVGEPVIVTLKLYVQSSAISGFEDVRFPTFDGFWSQEIDAPQNIQFVRENYNGQVYNAALLRRYMLLPQQTGALTIDPSELVCLLQIRAESTGPRSIFDDFFSSYQTIRKRVTSEPVTVNVSALPAGAPASFTGGVGSFRLSAGFDSDSVAAHEATSLRMTITGTGNINLVEAPKVKLPADFEAYDVRKTENITTGASGSTGTLTFEYPFIPRAPGVFDIDPVEFTYYDIEAGRYRTLSSGPLRLKVGEGTRTDAAVIPSGVSKRSVESLGEDIRFISTTPRLKKAGRMMVSSPAMLIIPTVIVLATVAVWILLSRSIARRSDVAGTRNRKALKVARARLKNASAFLKQGLYSAFYEELHKALHGYISDKLMLPVADLTRERIGEELRSRGKDEAVIQELSDILDACEYARYAPASGSEAMEKHYEQAVKVISQIES</sequence>
<reference evidence="4" key="1">
    <citation type="submission" date="2020-10" db="EMBL/GenBank/DDBJ databases">
        <authorList>
            <person name="Gilroy R."/>
        </authorList>
    </citation>
    <scope>NUCLEOTIDE SEQUENCE</scope>
    <source>
        <strain evidence="4">ChiHjej13B12-12457</strain>
    </source>
</reference>
<evidence type="ECO:0000313" key="5">
    <source>
        <dbReference type="Proteomes" id="UP000886744"/>
    </source>
</evidence>
<feature type="transmembrane region" description="Helical" evidence="2">
    <location>
        <begin position="464"/>
        <end position="483"/>
    </location>
</feature>
<keyword evidence="2" id="KW-1133">Transmembrane helix</keyword>
<proteinExistence type="predicted"/>
<name>A0A9D1J796_9BACT</name>
<comment type="caution">
    <text evidence="4">The sequence shown here is derived from an EMBL/GenBank/DDBJ whole genome shotgun (WGS) entry which is preliminary data.</text>
</comment>
<dbReference type="InterPro" id="IPR025738">
    <property type="entry name" value="BatD"/>
</dbReference>
<feature type="chain" id="PRO_5038385425" evidence="3">
    <location>
        <begin position="29"/>
        <end position="606"/>
    </location>
</feature>
<feature type="region of interest" description="Disordered" evidence="1">
    <location>
        <begin position="134"/>
        <end position="153"/>
    </location>
</feature>
<dbReference type="PANTHER" id="PTHR40940:SF2">
    <property type="entry name" value="BATD"/>
    <property type="match status" value="1"/>
</dbReference>
<dbReference type="PANTHER" id="PTHR40940">
    <property type="entry name" value="PROTEIN BATD-RELATED"/>
    <property type="match status" value="1"/>
</dbReference>